<accession>A0AA39JX59</accession>
<dbReference type="RefSeq" id="XP_060327433.1">
    <property type="nucleotide sequence ID" value="XM_060480324.1"/>
</dbReference>
<gene>
    <name evidence="1" type="ORF">EV420DRAFT_1750348</name>
</gene>
<sequence length="457" mass="51465">MFGRSAYASEDWPLIPRLPEEADETKRHIAKNIQQVTEENEQYIRSYHPAFEDADFVFVYCNPSSLRESVWMVERSIFSDTTPPPTGTREELSGRYRPIEDPLALIRRDLNPRVPLSDADISVIRKWWPNIIGVRVYVYGVISLLVHQWNDCDEVRARYGWPMKIGGLRSQIETIQDIKPSADEAGTGRRWHTDTEIGSTSGLRIGSRFGFGADKDTVSDAITTNTHSFVYAPRDVPMQQILFDIVRDTFLRIKYCIASTKTCRALCDWRPMSWALTQLVGDSSPLGKEVYAASQKAGLLRVGKVTKCYDSPSLVFTYPFGYRHDLPLITDISLPEITAPPGLPIISGFEPTFDAALRLGCPLFAASYRSGDRPMAVPVQAVATQYTWEPGSALCLGSIGACETRVVAFQNFEADLRHGLWNVPLVKDQRRYLRYKGGFALPREVLESQVVMQEPGI</sequence>
<reference evidence="1" key="1">
    <citation type="submission" date="2023-06" db="EMBL/GenBank/DDBJ databases">
        <authorList>
            <consortium name="Lawrence Berkeley National Laboratory"/>
            <person name="Ahrendt S."/>
            <person name="Sahu N."/>
            <person name="Indic B."/>
            <person name="Wong-Bajracharya J."/>
            <person name="Merenyi Z."/>
            <person name="Ke H.-M."/>
            <person name="Monk M."/>
            <person name="Kocsube S."/>
            <person name="Drula E."/>
            <person name="Lipzen A."/>
            <person name="Balint B."/>
            <person name="Henrissat B."/>
            <person name="Andreopoulos B."/>
            <person name="Martin F.M."/>
            <person name="Harder C.B."/>
            <person name="Rigling D."/>
            <person name="Ford K.L."/>
            <person name="Foster G.D."/>
            <person name="Pangilinan J."/>
            <person name="Papanicolaou A."/>
            <person name="Barry K."/>
            <person name="LaButti K."/>
            <person name="Viragh M."/>
            <person name="Koriabine M."/>
            <person name="Yan M."/>
            <person name="Riley R."/>
            <person name="Champramary S."/>
            <person name="Plett K.L."/>
            <person name="Tsai I.J."/>
            <person name="Slot J."/>
            <person name="Sipos G."/>
            <person name="Plett J."/>
            <person name="Nagy L.G."/>
            <person name="Grigoriev I.V."/>
        </authorList>
    </citation>
    <scope>NUCLEOTIDE SEQUENCE</scope>
    <source>
        <strain evidence="1">CCBAS 213</strain>
    </source>
</reference>
<dbReference type="GeneID" id="85363872"/>
<evidence type="ECO:0000313" key="1">
    <source>
        <dbReference type="EMBL" id="KAK0450562.1"/>
    </source>
</evidence>
<keyword evidence="2" id="KW-1185">Reference proteome</keyword>
<protein>
    <submittedName>
        <fullName evidence="1">Uncharacterized protein</fullName>
    </submittedName>
</protein>
<dbReference type="AlphaFoldDB" id="A0AA39JX59"/>
<dbReference type="EMBL" id="JAUEPS010000035">
    <property type="protein sequence ID" value="KAK0450562.1"/>
    <property type="molecule type" value="Genomic_DNA"/>
</dbReference>
<evidence type="ECO:0000313" key="2">
    <source>
        <dbReference type="Proteomes" id="UP001175211"/>
    </source>
</evidence>
<proteinExistence type="predicted"/>
<organism evidence="1 2">
    <name type="scientific">Armillaria tabescens</name>
    <name type="common">Ringless honey mushroom</name>
    <name type="synonym">Agaricus tabescens</name>
    <dbReference type="NCBI Taxonomy" id="1929756"/>
    <lineage>
        <taxon>Eukaryota</taxon>
        <taxon>Fungi</taxon>
        <taxon>Dikarya</taxon>
        <taxon>Basidiomycota</taxon>
        <taxon>Agaricomycotina</taxon>
        <taxon>Agaricomycetes</taxon>
        <taxon>Agaricomycetidae</taxon>
        <taxon>Agaricales</taxon>
        <taxon>Marasmiineae</taxon>
        <taxon>Physalacriaceae</taxon>
        <taxon>Desarmillaria</taxon>
    </lineage>
</organism>
<comment type="caution">
    <text evidence="1">The sequence shown here is derived from an EMBL/GenBank/DDBJ whole genome shotgun (WGS) entry which is preliminary data.</text>
</comment>
<name>A0AA39JX59_ARMTA</name>
<dbReference type="Proteomes" id="UP001175211">
    <property type="component" value="Unassembled WGS sequence"/>
</dbReference>